<dbReference type="Proteomes" id="UP000016638">
    <property type="component" value="Unassembled WGS sequence"/>
</dbReference>
<evidence type="ECO:0000313" key="1">
    <source>
        <dbReference type="EMBL" id="ERL09326.1"/>
    </source>
</evidence>
<organism evidence="1 2">
    <name type="scientific">Olsenella profusa F0195</name>
    <dbReference type="NCBI Taxonomy" id="1125712"/>
    <lineage>
        <taxon>Bacteria</taxon>
        <taxon>Bacillati</taxon>
        <taxon>Actinomycetota</taxon>
        <taxon>Coriobacteriia</taxon>
        <taxon>Coriobacteriales</taxon>
        <taxon>Atopobiaceae</taxon>
        <taxon>Olsenella</taxon>
    </lineage>
</organism>
<evidence type="ECO:0000313" key="2">
    <source>
        <dbReference type="Proteomes" id="UP000016638"/>
    </source>
</evidence>
<dbReference type="PATRIC" id="fig|1125712.3.peg.788"/>
<gene>
    <name evidence="1" type="ORF">HMPREF1316_1847</name>
</gene>
<keyword evidence="2" id="KW-1185">Reference proteome</keyword>
<reference evidence="1 2" key="1">
    <citation type="submission" date="2013-08" db="EMBL/GenBank/DDBJ databases">
        <authorList>
            <person name="Durkin A.S."/>
            <person name="Haft D.R."/>
            <person name="McCorrison J."/>
            <person name="Torralba M."/>
            <person name="Gillis M."/>
            <person name="Haft D.H."/>
            <person name="Methe B."/>
            <person name="Sutton G."/>
            <person name="Nelson K.E."/>
        </authorList>
    </citation>
    <scope>NUCLEOTIDE SEQUENCE [LARGE SCALE GENOMIC DNA]</scope>
    <source>
        <strain evidence="1 2">F0195</strain>
    </source>
</reference>
<dbReference type="EMBL" id="AWEZ01000030">
    <property type="protein sequence ID" value="ERL09326.1"/>
    <property type="molecule type" value="Genomic_DNA"/>
</dbReference>
<dbReference type="AlphaFoldDB" id="U2V9R0"/>
<accession>U2V9R0</accession>
<comment type="caution">
    <text evidence="1">The sequence shown here is derived from an EMBL/GenBank/DDBJ whole genome shotgun (WGS) entry which is preliminary data.</text>
</comment>
<protein>
    <submittedName>
        <fullName evidence="1">Uncharacterized protein</fullName>
    </submittedName>
</protein>
<dbReference type="OrthoDB" id="4843617at2"/>
<name>U2V9R0_9ACTN</name>
<proteinExistence type="predicted"/>
<sequence length="92" mass="9936">MGFKVSDPELAYDALLIKQNVDTLIELGKETSNLIDLLLATGIQSDLIGASLQTDEAELIAVLQKLEEASAPIAERTNTFIAELDADDAKFD</sequence>
<dbReference type="RefSeq" id="WP_021725683.1">
    <property type="nucleotide sequence ID" value="NZ_AWEZ01000030.1"/>
</dbReference>